<gene>
    <name evidence="2" type="ORF">LZ518_08145</name>
</gene>
<sequence>MIKRSLLMALLVGTVVNGINQGPEILQGRWPVIWKLVLTYIIPFLVVSYGSYAALRSPR</sequence>
<keyword evidence="1" id="KW-1133">Transmembrane helix</keyword>
<keyword evidence="1" id="KW-0812">Transmembrane</keyword>
<dbReference type="Proteomes" id="UP001165383">
    <property type="component" value="Unassembled WGS sequence"/>
</dbReference>
<evidence type="ECO:0000313" key="3">
    <source>
        <dbReference type="Proteomes" id="UP001165383"/>
    </source>
</evidence>
<accession>A0ABT0S9M7</accession>
<comment type="caution">
    <text evidence="2">The sequence shown here is derived from an EMBL/GenBank/DDBJ whole genome shotgun (WGS) entry which is preliminary data.</text>
</comment>
<keyword evidence="3" id="KW-1185">Reference proteome</keyword>
<organism evidence="2 3">
    <name type="scientific">Sphingomonas brevis</name>
    <dbReference type="NCBI Taxonomy" id="2908206"/>
    <lineage>
        <taxon>Bacteria</taxon>
        <taxon>Pseudomonadati</taxon>
        <taxon>Pseudomonadota</taxon>
        <taxon>Alphaproteobacteria</taxon>
        <taxon>Sphingomonadales</taxon>
        <taxon>Sphingomonadaceae</taxon>
        <taxon>Sphingomonas</taxon>
    </lineage>
</organism>
<evidence type="ECO:0000313" key="2">
    <source>
        <dbReference type="EMBL" id="MCL6741099.1"/>
    </source>
</evidence>
<evidence type="ECO:0000256" key="1">
    <source>
        <dbReference type="SAM" id="Phobius"/>
    </source>
</evidence>
<proteinExistence type="predicted"/>
<feature type="transmembrane region" description="Helical" evidence="1">
    <location>
        <begin position="34"/>
        <end position="55"/>
    </location>
</feature>
<evidence type="ECO:0008006" key="4">
    <source>
        <dbReference type="Google" id="ProtNLM"/>
    </source>
</evidence>
<keyword evidence="1" id="KW-0472">Membrane</keyword>
<reference evidence="2" key="1">
    <citation type="submission" date="2022-05" db="EMBL/GenBank/DDBJ databases">
        <authorList>
            <person name="Jo J.-H."/>
            <person name="Im W.-T."/>
        </authorList>
    </citation>
    <scope>NUCLEOTIDE SEQUENCE</scope>
    <source>
        <strain evidence="2">RB56-2</strain>
    </source>
</reference>
<dbReference type="EMBL" id="JAMGBB010000001">
    <property type="protein sequence ID" value="MCL6741099.1"/>
    <property type="molecule type" value="Genomic_DNA"/>
</dbReference>
<name>A0ABT0S9M7_9SPHN</name>
<protein>
    <recommendedName>
        <fullName evidence="4">Phosphoenolpyruvate protein kinase</fullName>
    </recommendedName>
</protein>
<dbReference type="RefSeq" id="WP_249915503.1">
    <property type="nucleotide sequence ID" value="NZ_JAMGBB010000001.1"/>
</dbReference>